<accession>A0A5B7DQJ8</accession>
<comment type="caution">
    <text evidence="2">The sequence shown here is derived from an EMBL/GenBank/DDBJ whole genome shotgun (WGS) entry which is preliminary data.</text>
</comment>
<evidence type="ECO:0000256" key="1">
    <source>
        <dbReference type="SAM" id="MobiDB-lite"/>
    </source>
</evidence>
<sequence length="136" mass="15169">METNGNVVIILPRLWSCQESLTNDRTISPLLRCNLVPSSSSLGTTQEWKRWIRASHPHPPIFLSPFGTFEGEDTQEAIYSTPLHRQYHHHTSCTHHTTLQSTPSQHYTGLASTTSDVDDSARSSHSSRVLSSDLAS</sequence>
<feature type="region of interest" description="Disordered" evidence="1">
    <location>
        <begin position="94"/>
        <end position="136"/>
    </location>
</feature>
<evidence type="ECO:0000313" key="2">
    <source>
        <dbReference type="EMBL" id="MPC23397.1"/>
    </source>
</evidence>
<evidence type="ECO:0000313" key="3">
    <source>
        <dbReference type="Proteomes" id="UP000324222"/>
    </source>
</evidence>
<feature type="compositionally biased region" description="Polar residues" evidence="1">
    <location>
        <begin position="103"/>
        <end position="114"/>
    </location>
</feature>
<dbReference type="EMBL" id="VSRR010001201">
    <property type="protein sequence ID" value="MPC23397.1"/>
    <property type="molecule type" value="Genomic_DNA"/>
</dbReference>
<keyword evidence="3" id="KW-1185">Reference proteome</keyword>
<protein>
    <submittedName>
        <fullName evidence="2">Uncharacterized protein</fullName>
    </submittedName>
</protein>
<dbReference type="AlphaFoldDB" id="A0A5B7DQJ8"/>
<proteinExistence type="predicted"/>
<dbReference type="Proteomes" id="UP000324222">
    <property type="component" value="Unassembled WGS sequence"/>
</dbReference>
<feature type="compositionally biased region" description="Low complexity" evidence="1">
    <location>
        <begin position="123"/>
        <end position="136"/>
    </location>
</feature>
<gene>
    <name evidence="2" type="ORF">E2C01_016441</name>
</gene>
<reference evidence="2 3" key="1">
    <citation type="submission" date="2019-05" db="EMBL/GenBank/DDBJ databases">
        <title>Another draft genome of Portunus trituberculatus and its Hox gene families provides insights of decapod evolution.</title>
        <authorList>
            <person name="Jeong J.-H."/>
            <person name="Song I."/>
            <person name="Kim S."/>
            <person name="Choi T."/>
            <person name="Kim D."/>
            <person name="Ryu S."/>
            <person name="Kim W."/>
        </authorList>
    </citation>
    <scope>NUCLEOTIDE SEQUENCE [LARGE SCALE GENOMIC DNA]</scope>
    <source>
        <tissue evidence="2">Muscle</tissue>
    </source>
</reference>
<organism evidence="2 3">
    <name type="scientific">Portunus trituberculatus</name>
    <name type="common">Swimming crab</name>
    <name type="synonym">Neptunus trituberculatus</name>
    <dbReference type="NCBI Taxonomy" id="210409"/>
    <lineage>
        <taxon>Eukaryota</taxon>
        <taxon>Metazoa</taxon>
        <taxon>Ecdysozoa</taxon>
        <taxon>Arthropoda</taxon>
        <taxon>Crustacea</taxon>
        <taxon>Multicrustacea</taxon>
        <taxon>Malacostraca</taxon>
        <taxon>Eumalacostraca</taxon>
        <taxon>Eucarida</taxon>
        <taxon>Decapoda</taxon>
        <taxon>Pleocyemata</taxon>
        <taxon>Brachyura</taxon>
        <taxon>Eubrachyura</taxon>
        <taxon>Portunoidea</taxon>
        <taxon>Portunidae</taxon>
        <taxon>Portuninae</taxon>
        <taxon>Portunus</taxon>
    </lineage>
</organism>
<name>A0A5B7DQJ8_PORTR</name>